<evidence type="ECO:0008006" key="4">
    <source>
        <dbReference type="Google" id="ProtNLM"/>
    </source>
</evidence>
<evidence type="ECO:0000256" key="1">
    <source>
        <dbReference type="SAM" id="Phobius"/>
    </source>
</evidence>
<accession>A0A968GIT3</accession>
<dbReference type="AlphaFoldDB" id="A0A968GIT3"/>
<dbReference type="RefSeq" id="WP_167695919.1">
    <property type="nucleotide sequence ID" value="NZ_CP118181.1"/>
</dbReference>
<reference evidence="2" key="1">
    <citation type="submission" date="2020-03" db="EMBL/GenBank/DDBJ databases">
        <title>Spirochaetal bacteria isolated from arthropods constitute a novel genus Entomospira genus novum within the order Spirochaetales.</title>
        <authorList>
            <person name="Grana-Miraglia L."/>
            <person name="Sikutova S."/>
            <person name="Fingerle V."/>
            <person name="Sing A."/>
            <person name="Castillo-Ramirez S."/>
            <person name="Margos G."/>
            <person name="Rudolf I."/>
        </authorList>
    </citation>
    <scope>NUCLEOTIDE SEQUENCE</scope>
    <source>
        <strain evidence="2">BR149</strain>
    </source>
</reference>
<proteinExistence type="predicted"/>
<name>A0A968GIT3_9SPIO</name>
<evidence type="ECO:0000313" key="3">
    <source>
        <dbReference type="Proteomes" id="UP000778951"/>
    </source>
</evidence>
<comment type="caution">
    <text evidence="2">The sequence shown here is derived from an EMBL/GenBank/DDBJ whole genome shotgun (WGS) entry which is preliminary data.</text>
</comment>
<organism evidence="2 3">
    <name type="scientific">Entomospira culicis</name>
    <dbReference type="NCBI Taxonomy" id="2719989"/>
    <lineage>
        <taxon>Bacteria</taxon>
        <taxon>Pseudomonadati</taxon>
        <taxon>Spirochaetota</taxon>
        <taxon>Spirochaetia</taxon>
        <taxon>Spirochaetales</taxon>
        <taxon>Spirochaetaceae</taxon>
        <taxon>Entomospira</taxon>
    </lineage>
</organism>
<keyword evidence="1" id="KW-1133">Transmembrane helix</keyword>
<sequence>MEKNRSDRRSFALYTTLRSLIIVGIALGFYALMALLNISIDATSTRRYSLDFASKELLGNLTEPLSLYYLVPANRMSREGVLQIDQLLQEVARTNSLISYQAFAMDEKPLLLATLLQPEDHIEPDSLIIQQGTQYRILTPHQLLSYHITSRGERYLIGNNTEQLLVDTLLQFNHKERYRILLVDNHAEIAPKNLQSSKGVSLQQLIEDQGYDIVTGSLLVESLEPIDTILFLSPSLDLSPQEIERLEEWQASGKRIYLSLPFQAEVPYYWQEFLQSWQIALQPSAVVEENPNFLLASDPDKLAFLATLHLHPITQAMQQQNLRPIMRLPRHIEILTTQDNTVKHEVVLSTSPQNGLLIPENQQVQYQSNPLGQPRPLAIAIERENPNANPSQLYIISGDTTFLHYNYANEFLMLQAIDWLHQQVQSIQIPPKNLFNAPMHGITAKQAIPLAILIVIVIPLLLIFAGMTIYLHRKRR</sequence>
<dbReference type="Proteomes" id="UP000778951">
    <property type="component" value="Unassembled WGS sequence"/>
</dbReference>
<dbReference type="EMBL" id="JAATLM010000001">
    <property type="protein sequence ID" value="NIZ69842.1"/>
    <property type="molecule type" value="Genomic_DNA"/>
</dbReference>
<keyword evidence="3" id="KW-1185">Reference proteome</keyword>
<protein>
    <recommendedName>
        <fullName evidence="4">ABC-type uncharacterized transport system domain-containing protein</fullName>
    </recommendedName>
</protein>
<feature type="transmembrane region" description="Helical" evidence="1">
    <location>
        <begin position="20"/>
        <end position="40"/>
    </location>
</feature>
<keyword evidence="1" id="KW-0472">Membrane</keyword>
<keyword evidence="1" id="KW-0812">Transmembrane</keyword>
<evidence type="ECO:0000313" key="2">
    <source>
        <dbReference type="EMBL" id="NIZ69842.1"/>
    </source>
</evidence>
<gene>
    <name evidence="2" type="ORF">HCT48_06410</name>
</gene>
<feature type="transmembrane region" description="Helical" evidence="1">
    <location>
        <begin position="447"/>
        <end position="471"/>
    </location>
</feature>